<dbReference type="InterPro" id="IPR001254">
    <property type="entry name" value="Trypsin_dom"/>
</dbReference>
<dbReference type="PANTHER" id="PTHR24252">
    <property type="entry name" value="ACROSIN-RELATED"/>
    <property type="match status" value="1"/>
</dbReference>
<feature type="domain" description="Peptidase S1" evidence="4">
    <location>
        <begin position="36"/>
        <end position="258"/>
    </location>
</feature>
<keyword evidence="1" id="KW-1015">Disulfide bond</keyword>
<dbReference type="PANTHER" id="PTHR24252:SF7">
    <property type="entry name" value="HYALIN"/>
    <property type="match status" value="1"/>
</dbReference>
<evidence type="ECO:0000256" key="1">
    <source>
        <dbReference type="ARBA" id="ARBA00023157"/>
    </source>
</evidence>
<keyword evidence="6" id="KW-1185">Reference proteome</keyword>
<dbReference type="InterPro" id="IPR001314">
    <property type="entry name" value="Peptidase_S1A"/>
</dbReference>
<dbReference type="CDD" id="cd00190">
    <property type="entry name" value="Tryp_SPc"/>
    <property type="match status" value="1"/>
</dbReference>
<evidence type="ECO:0000256" key="3">
    <source>
        <dbReference type="SAM" id="SignalP"/>
    </source>
</evidence>
<proteinExistence type="predicted"/>
<name>A0ABW6WNA5_9ACTN</name>
<reference evidence="5 6" key="1">
    <citation type="submission" date="2024-10" db="EMBL/GenBank/DDBJ databases">
        <title>The Natural Products Discovery Center: Release of the First 8490 Sequenced Strains for Exploring Actinobacteria Biosynthetic Diversity.</title>
        <authorList>
            <person name="Kalkreuter E."/>
            <person name="Kautsar S.A."/>
            <person name="Yang D."/>
            <person name="Bader C.D."/>
            <person name="Teijaro C.N."/>
            <person name="Fluegel L."/>
            <person name="Davis C.M."/>
            <person name="Simpson J.R."/>
            <person name="Lauterbach L."/>
            <person name="Steele A.D."/>
            <person name="Gui C."/>
            <person name="Meng S."/>
            <person name="Li G."/>
            <person name="Viehrig K."/>
            <person name="Ye F."/>
            <person name="Su P."/>
            <person name="Kiefer A.F."/>
            <person name="Nichols A."/>
            <person name="Cepeda A.J."/>
            <person name="Yan W."/>
            <person name="Fan B."/>
            <person name="Jiang Y."/>
            <person name="Adhikari A."/>
            <person name="Zheng C.-J."/>
            <person name="Schuster L."/>
            <person name="Cowan T.M."/>
            <person name="Smanski M.J."/>
            <person name="Chevrette M.G."/>
            <person name="De Carvalho L.P.S."/>
            <person name="Shen B."/>
        </authorList>
    </citation>
    <scope>NUCLEOTIDE SEQUENCE [LARGE SCALE GENOMIC DNA]</scope>
    <source>
        <strain evidence="5 6">NPDC000087</strain>
    </source>
</reference>
<dbReference type="InterPro" id="IPR033116">
    <property type="entry name" value="TRYPSIN_SER"/>
</dbReference>
<evidence type="ECO:0000259" key="4">
    <source>
        <dbReference type="PROSITE" id="PS50240"/>
    </source>
</evidence>
<evidence type="ECO:0000256" key="2">
    <source>
        <dbReference type="RuleBase" id="RU363034"/>
    </source>
</evidence>
<dbReference type="InterPro" id="IPR043504">
    <property type="entry name" value="Peptidase_S1_PA_chymotrypsin"/>
</dbReference>
<dbReference type="Gene3D" id="2.40.10.10">
    <property type="entry name" value="Trypsin-like serine proteases"/>
    <property type="match status" value="2"/>
</dbReference>
<dbReference type="PRINTS" id="PR00722">
    <property type="entry name" value="CHYMOTRYPSIN"/>
</dbReference>
<sequence length="261" mass="27643">MVRNAALILIGVIASVAAVSDVPARAVDTPRPVREVVGGVIAPPGKFPWMVRLSMGCGGALTAPRVVLTAGHCVDGTGPNKGIKVVAGTVDLKSPKALTASSVEVIRASGFRDETRGDDWAVIRLDHPLDLPTLPLVKTADERGDFVVMGWGQTREDSMKQERRLHYATVPTVPDDKCAAEYQRAGVKLVASESICAGKRGVDTCQGDSGGPMVGRDAHGDWVQVGIVSWGLGCARDGYPGVYTQISSFRDDIRKATRKLG</sequence>
<feature type="chain" id="PRO_5045262431" evidence="3">
    <location>
        <begin position="27"/>
        <end position="261"/>
    </location>
</feature>
<comment type="caution">
    <text evidence="5">The sequence shown here is derived from an EMBL/GenBank/DDBJ whole genome shotgun (WGS) entry which is preliminary data.</text>
</comment>
<evidence type="ECO:0000313" key="5">
    <source>
        <dbReference type="EMBL" id="MFF5293955.1"/>
    </source>
</evidence>
<protein>
    <submittedName>
        <fullName evidence="5">S1 family peptidase</fullName>
    </submittedName>
</protein>
<keyword evidence="2" id="KW-0645">Protease</keyword>
<gene>
    <name evidence="5" type="ORF">ACFY35_31360</name>
</gene>
<dbReference type="PROSITE" id="PS50240">
    <property type="entry name" value="TRYPSIN_DOM"/>
    <property type="match status" value="1"/>
</dbReference>
<keyword evidence="2" id="KW-0378">Hydrolase</keyword>
<feature type="signal peptide" evidence="3">
    <location>
        <begin position="1"/>
        <end position="26"/>
    </location>
</feature>
<dbReference type="SMART" id="SM00020">
    <property type="entry name" value="Tryp_SPc"/>
    <property type="match status" value="1"/>
</dbReference>
<evidence type="ECO:0000313" key="6">
    <source>
        <dbReference type="Proteomes" id="UP001602245"/>
    </source>
</evidence>
<organism evidence="5 6">
    <name type="scientific">Paractinoplanes globisporus</name>
    <dbReference type="NCBI Taxonomy" id="113565"/>
    <lineage>
        <taxon>Bacteria</taxon>
        <taxon>Bacillati</taxon>
        <taxon>Actinomycetota</taxon>
        <taxon>Actinomycetes</taxon>
        <taxon>Micromonosporales</taxon>
        <taxon>Micromonosporaceae</taxon>
        <taxon>Paractinoplanes</taxon>
    </lineage>
</organism>
<dbReference type="InterPro" id="IPR018114">
    <property type="entry name" value="TRYPSIN_HIS"/>
</dbReference>
<dbReference type="SUPFAM" id="SSF50494">
    <property type="entry name" value="Trypsin-like serine proteases"/>
    <property type="match status" value="1"/>
</dbReference>
<dbReference type="Pfam" id="PF00089">
    <property type="entry name" value="Trypsin"/>
    <property type="match status" value="1"/>
</dbReference>
<keyword evidence="3" id="KW-0732">Signal</keyword>
<dbReference type="InterPro" id="IPR009003">
    <property type="entry name" value="Peptidase_S1_PA"/>
</dbReference>
<accession>A0ABW6WNA5</accession>
<dbReference type="Proteomes" id="UP001602245">
    <property type="component" value="Unassembled WGS sequence"/>
</dbReference>
<dbReference type="RefSeq" id="WP_020512815.1">
    <property type="nucleotide sequence ID" value="NZ_JBIAZU010000005.1"/>
</dbReference>
<dbReference type="PROSITE" id="PS00135">
    <property type="entry name" value="TRYPSIN_SER"/>
    <property type="match status" value="1"/>
</dbReference>
<dbReference type="EMBL" id="JBIAZU010000005">
    <property type="protein sequence ID" value="MFF5293955.1"/>
    <property type="molecule type" value="Genomic_DNA"/>
</dbReference>
<dbReference type="PROSITE" id="PS00134">
    <property type="entry name" value="TRYPSIN_HIS"/>
    <property type="match status" value="1"/>
</dbReference>
<keyword evidence="2" id="KW-0720">Serine protease</keyword>